<dbReference type="KEGG" id="pfaa:MM59RIKEN_24580"/>
<keyword evidence="11" id="KW-0046">Antibiotic resistance</keyword>
<keyword evidence="9" id="KW-0378">Hydrolase</keyword>
<evidence type="ECO:0000256" key="14">
    <source>
        <dbReference type="ARBA" id="ARBA00044770"/>
    </source>
</evidence>
<keyword evidence="10" id="KW-0735">Signal-anchor</keyword>
<keyword evidence="5" id="KW-0121">Carboxypeptidase</keyword>
<accession>A0A810QA69</accession>
<dbReference type="GO" id="GO:0008955">
    <property type="term" value="F:peptidoglycan glycosyltransferase activity"/>
    <property type="evidence" value="ECO:0007669"/>
    <property type="project" value="UniProtKB-EC"/>
</dbReference>
<reference evidence="20" key="1">
    <citation type="submission" date="2020-09" db="EMBL/GenBank/DDBJ databases">
        <title>New species isolated from human feces.</title>
        <authorList>
            <person name="Kitahara M."/>
            <person name="Shigeno Y."/>
            <person name="Shime M."/>
            <person name="Matsumoto Y."/>
            <person name="Nakamura S."/>
            <person name="Motooka D."/>
            <person name="Fukuoka S."/>
            <person name="Nishikawa H."/>
            <person name="Benno Y."/>
        </authorList>
    </citation>
    <scope>NUCLEOTIDE SEQUENCE</scope>
    <source>
        <strain evidence="20">MM59</strain>
    </source>
</reference>
<feature type="domain" description="Glycosyl transferase family 51" evidence="19">
    <location>
        <begin position="91"/>
        <end position="274"/>
    </location>
</feature>
<evidence type="ECO:0000256" key="5">
    <source>
        <dbReference type="ARBA" id="ARBA00022645"/>
    </source>
</evidence>
<dbReference type="SUPFAM" id="SSF56601">
    <property type="entry name" value="beta-lactamase/transpeptidase-like"/>
    <property type="match status" value="1"/>
</dbReference>
<proteinExistence type="predicted"/>
<keyword evidence="17" id="KW-0472">Membrane</keyword>
<dbReference type="EC" id="3.4.16.4" evidence="3"/>
<evidence type="ECO:0000256" key="7">
    <source>
        <dbReference type="ARBA" id="ARBA00022676"/>
    </source>
</evidence>
<dbReference type="InterPro" id="IPR012338">
    <property type="entry name" value="Beta-lactam/transpept-like"/>
</dbReference>
<evidence type="ECO:0000256" key="6">
    <source>
        <dbReference type="ARBA" id="ARBA00022670"/>
    </source>
</evidence>
<dbReference type="PANTHER" id="PTHR32282">
    <property type="entry name" value="BINDING PROTEIN TRANSPEPTIDASE, PUTATIVE-RELATED"/>
    <property type="match status" value="1"/>
</dbReference>
<gene>
    <name evidence="20" type="ORF">MM59RIKEN_24580</name>
</gene>
<dbReference type="InterPro" id="IPR050396">
    <property type="entry name" value="Glycosyltr_51/Transpeptidase"/>
</dbReference>
<evidence type="ECO:0000256" key="4">
    <source>
        <dbReference type="ARBA" id="ARBA00018638"/>
    </source>
</evidence>
<feature type="transmembrane region" description="Helical" evidence="17">
    <location>
        <begin position="24"/>
        <end position="50"/>
    </location>
</feature>
<protein>
    <recommendedName>
        <fullName evidence="4">Penicillin-binding protein 1A</fullName>
        <ecNumber evidence="14">2.4.99.28</ecNumber>
        <ecNumber evidence="3">3.4.16.4</ecNumber>
    </recommendedName>
</protein>
<dbReference type="Gene3D" id="1.10.3810.10">
    <property type="entry name" value="Biosynthetic peptidoglycan transglycosylase-like"/>
    <property type="match status" value="1"/>
</dbReference>
<dbReference type="SUPFAM" id="SSF53955">
    <property type="entry name" value="Lysozyme-like"/>
    <property type="match status" value="1"/>
</dbReference>
<dbReference type="AlphaFoldDB" id="A0A810QA69"/>
<keyword evidence="6" id="KW-0645">Protease</keyword>
<evidence type="ECO:0000256" key="16">
    <source>
        <dbReference type="SAM" id="MobiDB-lite"/>
    </source>
</evidence>
<dbReference type="GO" id="GO:0008658">
    <property type="term" value="F:penicillin binding"/>
    <property type="evidence" value="ECO:0007669"/>
    <property type="project" value="InterPro"/>
</dbReference>
<evidence type="ECO:0000259" key="19">
    <source>
        <dbReference type="Pfam" id="PF00912"/>
    </source>
</evidence>
<evidence type="ECO:0000256" key="2">
    <source>
        <dbReference type="ARBA" id="ARBA00004401"/>
    </source>
</evidence>
<dbReference type="InterPro" id="IPR001460">
    <property type="entry name" value="PCN-bd_Tpept"/>
</dbReference>
<evidence type="ECO:0000256" key="17">
    <source>
        <dbReference type="SAM" id="Phobius"/>
    </source>
</evidence>
<evidence type="ECO:0000259" key="18">
    <source>
        <dbReference type="Pfam" id="PF00905"/>
    </source>
</evidence>
<evidence type="ECO:0000313" key="21">
    <source>
        <dbReference type="Proteomes" id="UP000679848"/>
    </source>
</evidence>
<evidence type="ECO:0000256" key="10">
    <source>
        <dbReference type="ARBA" id="ARBA00022968"/>
    </source>
</evidence>
<evidence type="ECO:0000256" key="15">
    <source>
        <dbReference type="ARBA" id="ARBA00049902"/>
    </source>
</evidence>
<dbReference type="RefSeq" id="WP_213543393.1">
    <property type="nucleotide sequence ID" value="NZ_AP023420.1"/>
</dbReference>
<feature type="region of interest" description="Disordered" evidence="16">
    <location>
        <begin position="1"/>
        <end position="21"/>
    </location>
</feature>
<organism evidence="20 21">
    <name type="scientific">Pusillibacter faecalis</name>
    <dbReference type="NCBI Taxonomy" id="2714358"/>
    <lineage>
        <taxon>Bacteria</taxon>
        <taxon>Bacillati</taxon>
        <taxon>Bacillota</taxon>
        <taxon>Clostridia</taxon>
        <taxon>Eubacteriales</taxon>
        <taxon>Oscillospiraceae</taxon>
        <taxon>Pusillibacter</taxon>
    </lineage>
</organism>
<feature type="compositionally biased region" description="Low complexity" evidence="16">
    <location>
        <begin position="851"/>
        <end position="881"/>
    </location>
</feature>
<evidence type="ECO:0000256" key="1">
    <source>
        <dbReference type="ARBA" id="ARBA00002624"/>
    </source>
</evidence>
<feature type="compositionally biased region" description="Basic and acidic residues" evidence="16">
    <location>
        <begin position="1"/>
        <end position="12"/>
    </location>
</feature>
<keyword evidence="8" id="KW-0808">Transferase</keyword>
<comment type="catalytic activity">
    <reaction evidence="13">
        <text>Preferential cleavage: (Ac)2-L-Lys-D-Ala-|-D-Ala. Also transpeptidation of peptidyl-alanyl moieties that are N-acyl substituents of D-alanine.</text>
        <dbReference type="EC" id="3.4.16.4"/>
    </reaction>
</comment>
<sequence>MEHGRRQAETHAPRQKRRTGKGGTWSVGFILLTILLVGICTAGIFAAIFMKYVQSNVMPVVQIRAEDYTMDQSSFIYYQDQESGEWVEYQTIHGEVNRIPVEIEDMPDALWQAAVAIEDERFFQHNGVDWWRTGGAVVNMFLGMRSTFGGSTLTQQMLKNLTDDDKPYVNRKVREIFRALEFEKNYTKSEILELYLNNIYLGKGCYGVQTAAQYYFGKDVSELSVAECASLIAITNNPSKYGPMYDITITREDGSTVTPRELNKSRQELILSKMAEVEGPATLEDIDNPGSWKTYLTEAEAEAAGNEVLQFTDGSTSADNIVAEATDGAIEINNWFVDQVFRDVTADLAEEMHISLEEAEKKVYSGGYKIYTTMDPEIQELAESVYADRGNLNNLTSRNGQPIQSGITVMDPYTGDIVAIVGQMGEKESNLLWSYAADKHQVGSSMKPLTAYAPAIDSGAVTPGTTFDDYPVETMNGNYWPKNSPQRYRGFTSVASGIQNSINTIAVQTLMAGGVAEAFAFATEKLCLDLEPEDMDRSPLGLGGLHRGLSTIEMAAAYSCFVNKGVYNEPRTYLRVEDGEGNIILENEGESHVAMKETTAYLMNKMLKNAVAAGTGTQAKFSGMTIAGKTGTTSDNYDRYFVGYTPYYVAAVWTGYESNAKISYSGNPAITLWKKVMQPLHEGLANKDFDKPSSGLTTVTLCADSGLLATDACRADVRGSRAVSVEIASGTAPKEKCTLHVMRDYCTEGKCLATENCPAESVTQAAFLDHERVDYGSGVVAEDNAYLLSTMEKAVGLQPGDTPDGTLAASGCPVHTEGQEIIDPDNPTTDPDQPDTGPQDPSDPTNPPPDEGTTPPEGGTTTPTEPGEPTTPDTGGTTGDNWWSMLG</sequence>
<evidence type="ECO:0000256" key="11">
    <source>
        <dbReference type="ARBA" id="ARBA00023251"/>
    </source>
</evidence>
<dbReference type="InterPro" id="IPR023346">
    <property type="entry name" value="Lysozyme-like_dom_sf"/>
</dbReference>
<comment type="subcellular location">
    <subcellularLocation>
        <location evidence="2">Cell membrane</location>
        <topology evidence="2">Single-pass type II membrane protein</topology>
    </subcellularLocation>
</comment>
<comment type="catalytic activity">
    <reaction evidence="15">
        <text>[GlcNAc-(1-&gt;4)-Mur2Ac(oyl-L-Ala-gamma-D-Glu-L-Lys-D-Ala-D-Ala)](n)-di-trans,octa-cis-undecaprenyl diphosphate + beta-D-GlcNAc-(1-&gt;4)-Mur2Ac(oyl-L-Ala-gamma-D-Glu-L-Lys-D-Ala-D-Ala)-di-trans,octa-cis-undecaprenyl diphosphate = [GlcNAc-(1-&gt;4)-Mur2Ac(oyl-L-Ala-gamma-D-Glu-L-Lys-D-Ala-D-Ala)](n+1)-di-trans,octa-cis-undecaprenyl diphosphate + di-trans,octa-cis-undecaprenyl diphosphate + H(+)</text>
        <dbReference type="Rhea" id="RHEA:23708"/>
        <dbReference type="Rhea" id="RHEA-COMP:9602"/>
        <dbReference type="Rhea" id="RHEA-COMP:9603"/>
        <dbReference type="ChEBI" id="CHEBI:15378"/>
        <dbReference type="ChEBI" id="CHEBI:58405"/>
        <dbReference type="ChEBI" id="CHEBI:60033"/>
        <dbReference type="ChEBI" id="CHEBI:78435"/>
        <dbReference type="EC" id="2.4.99.28"/>
    </reaction>
</comment>
<dbReference type="Pfam" id="PF00905">
    <property type="entry name" value="Transpeptidase"/>
    <property type="match status" value="2"/>
</dbReference>
<dbReference type="GO" id="GO:0009002">
    <property type="term" value="F:serine-type D-Ala-D-Ala carboxypeptidase activity"/>
    <property type="evidence" value="ECO:0007669"/>
    <property type="project" value="UniProtKB-EC"/>
</dbReference>
<keyword evidence="17" id="KW-0812">Transmembrane</keyword>
<keyword evidence="21" id="KW-1185">Reference proteome</keyword>
<keyword evidence="12" id="KW-0511">Multifunctional enzyme</keyword>
<dbReference type="Pfam" id="PF00912">
    <property type="entry name" value="Transgly"/>
    <property type="match status" value="1"/>
</dbReference>
<dbReference type="UniPathway" id="UPA00219"/>
<feature type="compositionally biased region" description="Low complexity" evidence="16">
    <location>
        <begin position="824"/>
        <end position="843"/>
    </location>
</feature>
<evidence type="ECO:0000256" key="13">
    <source>
        <dbReference type="ARBA" id="ARBA00034000"/>
    </source>
</evidence>
<dbReference type="GO" id="GO:0006508">
    <property type="term" value="P:proteolysis"/>
    <property type="evidence" value="ECO:0007669"/>
    <property type="project" value="UniProtKB-KW"/>
</dbReference>
<dbReference type="Gene3D" id="3.40.710.10">
    <property type="entry name" value="DD-peptidase/beta-lactamase superfamily"/>
    <property type="match status" value="1"/>
</dbReference>
<evidence type="ECO:0000256" key="9">
    <source>
        <dbReference type="ARBA" id="ARBA00022801"/>
    </source>
</evidence>
<dbReference type="GO" id="GO:0005886">
    <property type="term" value="C:plasma membrane"/>
    <property type="evidence" value="ECO:0007669"/>
    <property type="project" value="UniProtKB-SubCell"/>
</dbReference>
<keyword evidence="7" id="KW-0328">Glycosyltransferase</keyword>
<dbReference type="InterPro" id="IPR036950">
    <property type="entry name" value="PBP_transglycosylase"/>
</dbReference>
<dbReference type="Proteomes" id="UP000679848">
    <property type="component" value="Chromosome"/>
</dbReference>
<keyword evidence="17" id="KW-1133">Transmembrane helix</keyword>
<feature type="region of interest" description="Disordered" evidence="16">
    <location>
        <begin position="817"/>
        <end position="887"/>
    </location>
</feature>
<evidence type="ECO:0000256" key="12">
    <source>
        <dbReference type="ARBA" id="ARBA00023268"/>
    </source>
</evidence>
<feature type="domain" description="Penicillin-binding protein transpeptidase" evidence="18">
    <location>
        <begin position="407"/>
        <end position="509"/>
    </location>
</feature>
<dbReference type="EC" id="2.4.99.28" evidence="14"/>
<dbReference type="PANTHER" id="PTHR32282:SF33">
    <property type="entry name" value="PEPTIDOGLYCAN GLYCOSYLTRANSFERASE"/>
    <property type="match status" value="1"/>
</dbReference>
<dbReference type="GO" id="GO:0009252">
    <property type="term" value="P:peptidoglycan biosynthetic process"/>
    <property type="evidence" value="ECO:0007669"/>
    <property type="project" value="UniProtKB-UniPathway"/>
</dbReference>
<comment type="function">
    <text evidence="1">Cell wall formation. Synthesis of cross-linked peptidoglycan from the lipid intermediates. The enzyme has a penicillin-insensitive transglycosylase N-terminal domain (formation of linear glycan strands) and a penicillin-sensitive transpeptidase C-terminal domain (cross-linking of the peptide subunits).</text>
</comment>
<dbReference type="GO" id="GO:0046677">
    <property type="term" value="P:response to antibiotic"/>
    <property type="evidence" value="ECO:0007669"/>
    <property type="project" value="UniProtKB-KW"/>
</dbReference>
<feature type="domain" description="Penicillin-binding protein transpeptidase" evidence="18">
    <location>
        <begin position="543"/>
        <end position="653"/>
    </location>
</feature>
<evidence type="ECO:0000256" key="8">
    <source>
        <dbReference type="ARBA" id="ARBA00022679"/>
    </source>
</evidence>
<dbReference type="EMBL" id="AP023420">
    <property type="protein sequence ID" value="BCK85139.1"/>
    <property type="molecule type" value="Genomic_DNA"/>
</dbReference>
<evidence type="ECO:0000256" key="3">
    <source>
        <dbReference type="ARBA" id="ARBA00012448"/>
    </source>
</evidence>
<dbReference type="InterPro" id="IPR001264">
    <property type="entry name" value="Glyco_trans_51"/>
</dbReference>
<name>A0A810QA69_9FIRM</name>
<evidence type="ECO:0000313" key="20">
    <source>
        <dbReference type="EMBL" id="BCK85139.1"/>
    </source>
</evidence>